<sequence>MYTQALPPPTHKLAARSIANVPSLRTDRQFSSDRALQVRRALDDGQSAELRFFYEKDREPLS</sequence>
<proteinExistence type="predicted"/>
<evidence type="ECO:0000313" key="2">
    <source>
        <dbReference type="Proteomes" id="UP000078492"/>
    </source>
</evidence>
<protein>
    <submittedName>
        <fullName evidence="1">Uncharacterized protein</fullName>
    </submittedName>
</protein>
<dbReference type="Proteomes" id="UP000078492">
    <property type="component" value="Unassembled WGS sequence"/>
</dbReference>
<organism evidence="1 2">
    <name type="scientific">Trachymyrmex cornetzi</name>
    <dbReference type="NCBI Taxonomy" id="471704"/>
    <lineage>
        <taxon>Eukaryota</taxon>
        <taxon>Metazoa</taxon>
        <taxon>Ecdysozoa</taxon>
        <taxon>Arthropoda</taxon>
        <taxon>Hexapoda</taxon>
        <taxon>Insecta</taxon>
        <taxon>Pterygota</taxon>
        <taxon>Neoptera</taxon>
        <taxon>Endopterygota</taxon>
        <taxon>Hymenoptera</taxon>
        <taxon>Apocrita</taxon>
        <taxon>Aculeata</taxon>
        <taxon>Formicoidea</taxon>
        <taxon>Formicidae</taxon>
        <taxon>Myrmicinae</taxon>
        <taxon>Trachymyrmex</taxon>
    </lineage>
</organism>
<name>A0A151IY58_9HYME</name>
<keyword evidence="2" id="KW-1185">Reference proteome</keyword>
<dbReference type="AlphaFoldDB" id="A0A151IY58"/>
<gene>
    <name evidence="1" type="ORF">ALC57_14549</name>
</gene>
<reference evidence="1 2" key="1">
    <citation type="submission" date="2015-09" db="EMBL/GenBank/DDBJ databases">
        <title>Trachymyrmex cornetzi WGS genome.</title>
        <authorList>
            <person name="Nygaard S."/>
            <person name="Hu H."/>
            <person name="Boomsma J."/>
            <person name="Zhang G."/>
        </authorList>
    </citation>
    <scope>NUCLEOTIDE SEQUENCE [LARGE SCALE GENOMIC DNA]</scope>
    <source>
        <strain evidence="1">Tcor2-1</strain>
        <tissue evidence="1">Whole body</tissue>
    </source>
</reference>
<evidence type="ECO:0000313" key="1">
    <source>
        <dbReference type="EMBL" id="KYN13253.1"/>
    </source>
</evidence>
<dbReference type="EMBL" id="KQ980774">
    <property type="protein sequence ID" value="KYN13253.1"/>
    <property type="molecule type" value="Genomic_DNA"/>
</dbReference>
<accession>A0A151IY58</accession>